<gene>
    <name evidence="11" type="ORF">QLX08_006769</name>
</gene>
<sequence>MPTVVVFLSLHRLIITKGRRQIRGISNIWSVSHNSAVECIPPTITLFYSITMYFNVIFYTEEIKKVLLFIKNDHEYYMNRPENKILQYYAVQGSKIGFYYVGYLYITCIAYVLLPTVSLVIDEIVSSNHSEGKSFPVVLDYGVDMEQYFYHLFIPVYASMLMIANAVASYDNTYMLHVQHTSALFAIVSYKLRTLLDSLINLKNDRLIKKYNIELSLADKEEIFKKLMLCIKEHQNAIECADLVESLFSKSILVVQCCSVITLTIGGVETVLNLDDADYVMRFGGLALSQVIHIFVLCLPGQRLLNHSEEVHAAACEMMWYILPENCLNLYKFLLARTMVFNKITAFKLAVMSMETFQTIIQTAMSYFTVLLSLI</sequence>
<keyword evidence="3 10" id="KW-0716">Sensory transduction</keyword>
<dbReference type="EMBL" id="JAWNGG020000124">
    <property type="protein sequence ID" value="KAK9300619.1"/>
    <property type="molecule type" value="Genomic_DNA"/>
</dbReference>
<keyword evidence="2" id="KW-1003">Cell membrane</keyword>
<dbReference type="PANTHER" id="PTHR21137">
    <property type="entry name" value="ODORANT RECEPTOR"/>
    <property type="match status" value="1"/>
</dbReference>
<keyword evidence="9 10" id="KW-0807">Transducer</keyword>
<comment type="similarity">
    <text evidence="10">Belongs to the insect chemoreceptor superfamily. Heteromeric odorant receptor channel (TC 1.A.69) family.</text>
</comment>
<dbReference type="InterPro" id="IPR004117">
    <property type="entry name" value="7tm6_olfct_rcpt"/>
</dbReference>
<dbReference type="PANTHER" id="PTHR21137:SF35">
    <property type="entry name" value="ODORANT RECEPTOR 19A-RELATED"/>
    <property type="match status" value="1"/>
</dbReference>
<accession>A0AAW0ZT10</accession>
<dbReference type="GO" id="GO:0005886">
    <property type="term" value="C:plasma membrane"/>
    <property type="evidence" value="ECO:0007669"/>
    <property type="project" value="UniProtKB-SubCell"/>
</dbReference>
<keyword evidence="5 10" id="KW-0552">Olfaction</keyword>
<organism evidence="11 12">
    <name type="scientific">Tetragonisca angustula</name>
    <dbReference type="NCBI Taxonomy" id="166442"/>
    <lineage>
        <taxon>Eukaryota</taxon>
        <taxon>Metazoa</taxon>
        <taxon>Ecdysozoa</taxon>
        <taxon>Arthropoda</taxon>
        <taxon>Hexapoda</taxon>
        <taxon>Insecta</taxon>
        <taxon>Pterygota</taxon>
        <taxon>Neoptera</taxon>
        <taxon>Endopterygota</taxon>
        <taxon>Hymenoptera</taxon>
        <taxon>Apocrita</taxon>
        <taxon>Aculeata</taxon>
        <taxon>Apoidea</taxon>
        <taxon>Anthophila</taxon>
        <taxon>Apidae</taxon>
        <taxon>Tetragonisca</taxon>
    </lineage>
</organism>
<evidence type="ECO:0000256" key="8">
    <source>
        <dbReference type="ARBA" id="ARBA00023170"/>
    </source>
</evidence>
<dbReference type="GO" id="GO:0005549">
    <property type="term" value="F:odorant binding"/>
    <property type="evidence" value="ECO:0007669"/>
    <property type="project" value="InterPro"/>
</dbReference>
<evidence type="ECO:0000256" key="1">
    <source>
        <dbReference type="ARBA" id="ARBA00004651"/>
    </source>
</evidence>
<feature type="transmembrane region" description="Helical" evidence="10">
    <location>
        <begin position="98"/>
        <end position="121"/>
    </location>
</feature>
<evidence type="ECO:0000256" key="3">
    <source>
        <dbReference type="ARBA" id="ARBA00022606"/>
    </source>
</evidence>
<dbReference type="AlphaFoldDB" id="A0AAW0ZT10"/>
<keyword evidence="12" id="KW-1185">Reference proteome</keyword>
<keyword evidence="4 10" id="KW-0812">Transmembrane</keyword>
<dbReference type="GO" id="GO:0004984">
    <property type="term" value="F:olfactory receptor activity"/>
    <property type="evidence" value="ECO:0007669"/>
    <property type="project" value="InterPro"/>
</dbReference>
<feature type="transmembrane region" description="Helical" evidence="10">
    <location>
        <begin position="148"/>
        <end position="168"/>
    </location>
</feature>
<comment type="subcellular location">
    <subcellularLocation>
        <location evidence="1 10">Cell membrane</location>
        <topology evidence="1 10">Multi-pass membrane protein</topology>
    </subcellularLocation>
</comment>
<comment type="caution">
    <text evidence="10">Lacks conserved residue(s) required for the propagation of feature annotation.</text>
</comment>
<evidence type="ECO:0000256" key="6">
    <source>
        <dbReference type="ARBA" id="ARBA00022989"/>
    </source>
</evidence>
<dbReference type="GO" id="GO:0007165">
    <property type="term" value="P:signal transduction"/>
    <property type="evidence" value="ECO:0007669"/>
    <property type="project" value="UniProtKB-KW"/>
</dbReference>
<evidence type="ECO:0000256" key="7">
    <source>
        <dbReference type="ARBA" id="ARBA00023136"/>
    </source>
</evidence>
<evidence type="ECO:0000313" key="12">
    <source>
        <dbReference type="Proteomes" id="UP001432146"/>
    </source>
</evidence>
<dbReference type="Proteomes" id="UP001432146">
    <property type="component" value="Unassembled WGS sequence"/>
</dbReference>
<comment type="caution">
    <text evidence="11">The sequence shown here is derived from an EMBL/GenBank/DDBJ whole genome shotgun (WGS) entry which is preliminary data.</text>
</comment>
<keyword evidence="8 10" id="KW-0675">Receptor</keyword>
<evidence type="ECO:0000256" key="10">
    <source>
        <dbReference type="RuleBase" id="RU351113"/>
    </source>
</evidence>
<keyword evidence="6 10" id="KW-1133">Transmembrane helix</keyword>
<evidence type="ECO:0000256" key="9">
    <source>
        <dbReference type="ARBA" id="ARBA00023224"/>
    </source>
</evidence>
<evidence type="ECO:0000256" key="2">
    <source>
        <dbReference type="ARBA" id="ARBA00022475"/>
    </source>
</evidence>
<reference evidence="11 12" key="1">
    <citation type="submission" date="2024-05" db="EMBL/GenBank/DDBJ databases">
        <title>The nuclear and mitochondrial genome assemblies of Tetragonisca angustula (Apidae: Meliponini), a tiny yet remarkable pollinator in the Neotropics.</title>
        <authorList>
            <person name="Ferrari R."/>
            <person name="Ricardo P.C."/>
            <person name="Dias F.C."/>
            <person name="Araujo N.S."/>
            <person name="Soares D.O."/>
            <person name="Zhou Q.-S."/>
            <person name="Zhu C.-D."/>
            <person name="Coutinho L."/>
            <person name="Airas M.C."/>
            <person name="Batista T.M."/>
        </authorList>
    </citation>
    <scope>NUCLEOTIDE SEQUENCE [LARGE SCALE GENOMIC DNA]</scope>
    <source>
        <strain evidence="11">ASF017062</strain>
        <tissue evidence="11">Abdomen</tissue>
    </source>
</reference>
<name>A0AAW0ZT10_9HYME</name>
<keyword evidence="7 10" id="KW-0472">Membrane</keyword>
<proteinExistence type="inferred from homology"/>
<protein>
    <recommendedName>
        <fullName evidence="10">Odorant receptor</fullName>
    </recommendedName>
</protein>
<evidence type="ECO:0000256" key="5">
    <source>
        <dbReference type="ARBA" id="ARBA00022725"/>
    </source>
</evidence>
<dbReference type="Pfam" id="PF02949">
    <property type="entry name" value="7tm_6"/>
    <property type="match status" value="1"/>
</dbReference>
<evidence type="ECO:0000313" key="11">
    <source>
        <dbReference type="EMBL" id="KAK9300619.1"/>
    </source>
</evidence>
<evidence type="ECO:0000256" key="4">
    <source>
        <dbReference type="ARBA" id="ARBA00022692"/>
    </source>
</evidence>